<feature type="domain" description="Cadherin" evidence="17">
    <location>
        <begin position="1319"/>
        <end position="1425"/>
    </location>
</feature>
<evidence type="ECO:0000256" key="7">
    <source>
        <dbReference type="ARBA" id="ARBA00022737"/>
    </source>
</evidence>
<evidence type="ECO:0000256" key="9">
    <source>
        <dbReference type="ARBA" id="ARBA00022889"/>
    </source>
</evidence>
<feature type="domain" description="Cadherin" evidence="17">
    <location>
        <begin position="2579"/>
        <end position="2686"/>
    </location>
</feature>
<evidence type="ECO:0000313" key="19">
    <source>
        <dbReference type="Proteomes" id="UP001497497"/>
    </source>
</evidence>
<dbReference type="InterPro" id="IPR002126">
    <property type="entry name" value="Cadherin-like_dom"/>
</dbReference>
<dbReference type="PANTHER" id="PTHR24025:SF23">
    <property type="entry name" value="NEURAL-CADHERIN"/>
    <property type="match status" value="1"/>
</dbReference>
<gene>
    <name evidence="18" type="ORF">GSLYS_00014110001</name>
</gene>
<keyword evidence="8 14" id="KW-0106">Calcium</keyword>
<evidence type="ECO:0000256" key="5">
    <source>
        <dbReference type="ARBA" id="ARBA00022692"/>
    </source>
</evidence>
<organism evidence="18 19">
    <name type="scientific">Lymnaea stagnalis</name>
    <name type="common">Great pond snail</name>
    <name type="synonym">Helix stagnalis</name>
    <dbReference type="NCBI Taxonomy" id="6523"/>
    <lineage>
        <taxon>Eukaryota</taxon>
        <taxon>Metazoa</taxon>
        <taxon>Spiralia</taxon>
        <taxon>Lophotrochozoa</taxon>
        <taxon>Mollusca</taxon>
        <taxon>Gastropoda</taxon>
        <taxon>Heterobranchia</taxon>
        <taxon>Euthyneura</taxon>
        <taxon>Panpulmonata</taxon>
        <taxon>Hygrophila</taxon>
        <taxon>Lymnaeoidea</taxon>
        <taxon>Lymnaeidae</taxon>
        <taxon>Lymnaea</taxon>
    </lineage>
</organism>
<feature type="transmembrane region" description="Helical" evidence="16">
    <location>
        <begin position="3460"/>
        <end position="3485"/>
    </location>
</feature>
<keyword evidence="12" id="KW-1015">Disulfide bond</keyword>
<feature type="domain" description="Cadherin" evidence="17">
    <location>
        <begin position="606"/>
        <end position="705"/>
    </location>
</feature>
<feature type="domain" description="Cadherin" evidence="17">
    <location>
        <begin position="501"/>
        <end position="605"/>
    </location>
</feature>
<feature type="region of interest" description="Disordered" evidence="15">
    <location>
        <begin position="1"/>
        <end position="25"/>
    </location>
</feature>
<feature type="compositionally biased region" description="Basic and acidic residues" evidence="15">
    <location>
        <begin position="10"/>
        <end position="20"/>
    </location>
</feature>
<feature type="domain" description="Cadherin" evidence="17">
    <location>
        <begin position="2158"/>
        <end position="2259"/>
    </location>
</feature>
<dbReference type="FunFam" id="2.60.40.60:FF:000015">
    <property type="entry name" value="FAT atypical cadherin 1"/>
    <property type="match status" value="3"/>
</dbReference>
<name>A0AAV2I1B5_LYMST</name>
<dbReference type="GO" id="GO:0005509">
    <property type="term" value="F:calcium ion binding"/>
    <property type="evidence" value="ECO:0007669"/>
    <property type="project" value="UniProtKB-UniRule"/>
</dbReference>
<keyword evidence="10 16" id="KW-1133">Transmembrane helix</keyword>
<dbReference type="FunFam" id="2.60.40.60:FF:000033">
    <property type="entry name" value="FAT atypical cadherin 1"/>
    <property type="match status" value="1"/>
</dbReference>
<dbReference type="GO" id="GO:0007156">
    <property type="term" value="P:homophilic cell adhesion via plasma membrane adhesion molecules"/>
    <property type="evidence" value="ECO:0007669"/>
    <property type="project" value="InterPro"/>
</dbReference>
<dbReference type="SMART" id="SM00112">
    <property type="entry name" value="CA"/>
    <property type="match status" value="31"/>
</dbReference>
<accession>A0AAV2I1B5</accession>
<feature type="domain" description="Cadherin" evidence="17">
    <location>
        <begin position="2474"/>
        <end position="2578"/>
    </location>
</feature>
<dbReference type="GO" id="GO:0042383">
    <property type="term" value="C:sarcolemma"/>
    <property type="evidence" value="ECO:0007669"/>
    <property type="project" value="UniProtKB-SubCell"/>
</dbReference>
<feature type="domain" description="Cadherin" evidence="17">
    <location>
        <begin position="705"/>
        <end position="812"/>
    </location>
</feature>
<proteinExistence type="predicted"/>
<dbReference type="FunFam" id="2.60.40.60:FF:000005">
    <property type="entry name" value="Protocadherin 9"/>
    <property type="match status" value="2"/>
</dbReference>
<evidence type="ECO:0000256" key="16">
    <source>
        <dbReference type="SAM" id="Phobius"/>
    </source>
</evidence>
<evidence type="ECO:0000256" key="6">
    <source>
        <dbReference type="ARBA" id="ARBA00022729"/>
    </source>
</evidence>
<evidence type="ECO:0000259" key="17">
    <source>
        <dbReference type="PROSITE" id="PS50268"/>
    </source>
</evidence>
<dbReference type="GO" id="GO:0009887">
    <property type="term" value="P:animal organ morphogenesis"/>
    <property type="evidence" value="ECO:0007669"/>
    <property type="project" value="UniProtKB-ARBA"/>
</dbReference>
<feature type="domain" description="Cadherin" evidence="17">
    <location>
        <begin position="169"/>
        <end position="272"/>
    </location>
</feature>
<keyword evidence="9" id="KW-0130">Cell adhesion</keyword>
<feature type="domain" description="Cadherin" evidence="17">
    <location>
        <begin position="1629"/>
        <end position="1731"/>
    </location>
</feature>
<feature type="domain" description="Cadherin" evidence="17">
    <location>
        <begin position="1112"/>
        <end position="1213"/>
    </location>
</feature>
<dbReference type="InterPro" id="IPR006644">
    <property type="entry name" value="Cadg"/>
</dbReference>
<keyword evidence="4" id="KW-0245">EGF-like domain</keyword>
<dbReference type="CDD" id="cd11304">
    <property type="entry name" value="Cadherin_repeat"/>
    <property type="match status" value="29"/>
</dbReference>
<dbReference type="FunFam" id="2.60.40.60:FF:000081">
    <property type="entry name" value="protocadherin Fat 4"/>
    <property type="match status" value="1"/>
</dbReference>
<dbReference type="PRINTS" id="PR00205">
    <property type="entry name" value="CADHERIN"/>
</dbReference>
<evidence type="ECO:0000256" key="3">
    <source>
        <dbReference type="ARBA" id="ARBA00022475"/>
    </source>
</evidence>
<feature type="domain" description="Cadherin" evidence="17">
    <location>
        <begin position="274"/>
        <end position="385"/>
    </location>
</feature>
<dbReference type="GO" id="GO:0005911">
    <property type="term" value="C:cell-cell junction"/>
    <property type="evidence" value="ECO:0007669"/>
    <property type="project" value="TreeGrafter"/>
</dbReference>
<keyword evidence="7" id="KW-0677">Repeat</keyword>
<keyword evidence="11 16" id="KW-0472">Membrane</keyword>
<feature type="domain" description="Cadherin" evidence="17">
    <location>
        <begin position="1948"/>
        <end position="2055"/>
    </location>
</feature>
<dbReference type="SUPFAM" id="SSF49313">
    <property type="entry name" value="Cadherin-like"/>
    <property type="match status" value="31"/>
</dbReference>
<dbReference type="InterPro" id="IPR050971">
    <property type="entry name" value="Cadherin-domain_protein"/>
</dbReference>
<sequence length="3616" mass="379985">MPTVVPGGANDERHRSKMTRDNSTNQGTTFSWGKMFTDNSWIFTVFCVLVTSSLVQLTSASGAAPTLTVTTADVTMDEEKPVGTTVNFAFSATDAESDTLTYSFLGSGASFLTYDSTTQLVTLSTKIDTDPNQNVVYNPILSVSDSTSSATATLTLTVVDINDHAPSCSPMVTYTSLVEGTTGTQYTLTCSDGDSSLNGNNVLNYTRFIGDGAKFSVDPTSGIISVTAAVDYEAQQSETLQIIVADQAVAELSVTVTVIVSITPVNDNVPTWSATFSTPYNFPESISVGTLLFTMSATDGDTDLGGTLTYSLADVQDDKSGTVTGLFSVDAISGRVTTLSKLDRDNGVSKYTFTIEATDGGTGPHVITSTVVVNIDNVNDNAPVFLSTPYSVKTVPETSAIVDEVIFTVSASDADSGTTTFKYSVNDVKLGGTLVSDWVFDATNIGQLKLNKVLDLDTAGTSAVHILELMVKDGGSPELTGTTSLTVSITAVNDFPPTIGSQTSSPVSVPEDTAIGTSVAEMKGSDQDLGAEGVLAYTIKSGNTNNAFAVDSSGQITVLSQLDRETLDTYVLVIEIKDSGAAPIKSVSGTMTVSITDVNDNQPTCTLYYQIVTLLESAAVNDVVAALTCNDKDLPTTLQYTVKTSADTFAFSPPTSNQMTLLKAVDYESPTQQYNVDVEVSDGTYTQTVKVRVNIGAVNEDTPTFAIHAPISIAEGVIANPIVRFTATDGDYSPHNIVTYEIFSVTNTGLSKFGIDTSTGDISLLSALDYEALPAADKTYVLLITSKDGGGLVGTGTLTVSVTDVNDNAPVCDYYTYSINVLENAASSTKDLGCSDPDGTVLTYTLTQTPSAPAFTNTDDTINIVSLDYETSPFYALTMVVVDSGSPKLTTTVYVYINVQNVNDGGPTFTTPTTATVSETISIGTSVADMDATDPDGTDPVFGNPQYSILSGDAVSQFYIDPSTGVITTRKALDYEKYASYSLVIQAKEKGGASSASVTQSIIVTDVNDEIPECPSQTFSITVPEDKPVDFLVTTFVCTDVDAAPALTYTITTGDTTLFKMDTNKLELKALLDFETAQSHDLEITVSDTVHTLIITGTITVGSVDEGPPVFDAAPYNVQVNEDEAVSSVILTVKAVDPDSALDANGQVKYSFSATYSNFVIDETSGKITLVQKLDRETAASHVLIVKSADATHTATGTVSVTVLDVNDNTPTFTSTSYSAAMQEPVTANTVLVTVTASDLDDAATDFGRFTYSLSGSSNFAIDSTGKITNTVQLLADTGSSSYVLHVTAIDNGNLAGARTGTTVVTITVTTVNQNSPVCASSATVTIQENQFSIGDVIATVSFTDADTGADGEVIISFETPQSKFSLTQNGKDGEVRLLQNLDFDAGDTTFAFNIKATDKGTPANTGTCTVAITVDDVNDNPPICTSIMNVHQTEGQTSIATLACSDGDVNSALSYTIISTSPSTITPSVSAAGVVSVTTALDYETGSTYAILIKVTDNGTPVKSTTVTVSLYVTDINDNDPTLTGTFTFTIAESQTASGTVLYTATASSNDGPTDTLTFSLSDTTYFDISSTTGEITLKGNAPDYETVTSPYTMILVVKDSQNPTSRTASQTMSVTITDVNDNNPVFNPTVYSATLLESAAVGSPAVTVTATDGDKSAAYNAITYSIFSGNTAGVWSINSNTGAITTSATLDYETAVAYSLVVKASDGSLSATVTCNIRITPVNEYDPVFSPASVAVTVDENLAYGTLITTVAATDLDHGNDGILTYSIGSGPFMIDSSTGKVTVTGDLNRESQTVYTITVLAVDKGTTPRTGTLTLTVNINDVNDNAPSCVPDSYVGSVLESATVGTNVASLSCTDADADPASLNNALTYSITTGDTGLFTVDGSGVVTIKSGATLDREATASYTLVVSVVDKATSGKLTSSATVSVIILDVNDNAPTFTPLPSPSVAENTALGTTIATVSDTISTIGPLLSVILLYPCLEQLVYSISGGNTEGKFYIDPALGNVMLISSLDYETTQSYSLQITIADKGSPAKSASGTITVTVTDINDKPPVCASSLYSATVAENSVSTSVVTVSCPDTETVGTVTYSITSGDASSYFSINTASGEISISSSAAINYETTQSYLLGITASDGVNSATTTVKVIVTDVNEYNPQFSPAGPFAATVSENSAIGTTVLTVSATDSDTFDTVKIYTITGGDTYSKFMIDSTTGVIKLQGLLDHETVGTYTLFLKVQDSGAQSSLTTLDVTVGDVNDNSPVCLNTPAVVAVDENVSPQTIYTPTCSDLDTAATPILVYSIQSGNNGVFTIDTATGAVSLQLGLDYETATSHQLVIHVDDQGSPAKTVTFNININVNPVNEFNPVFTSSGNYGPYNIVENTAIDTSVAQVSATDADKGLKQGTVYYSIIGGDAQGQFGIDQATGVLKVVKALDREAVASYVLTVRAKDDEPGSAAQRSVDATVSITVNDYNDNTPVFNPSVYTVDIIESAMYGPAVVLKTLTVQDDDAGINAATTITILSGNGESKFSISGKNLILSGQLDYEITKSYELVLEVTDGGTPSLKSAGRVIVNVLPDNDQAPLMTTASTTKSIPEDTSVGTLIFDADATDIDAGNDGKITYSIASGVSNYEFVIDSSTGELYVGSQLDYDTSPNTYSIIIKATDGAGASDASTSTVSLSIILTDVNDHWPQFALTMFNFNTKENVGVGTTVGTVVATDHDSGLNGALTYTKVLGNGFNYFDIDQTTGIVTTTDAIDYEAFKVFYLTVTAHDGGTPSLTSNGLVKITVLNMNDNDPVIVPVDFAVVMSESSVVGSSALSYATTDQDTKIDTYSLVTANSYFQINSVNGEVTTKAALDRETLASHILYIRIQDLSTSNDATIRSSTATLTVIVSDVNDNNPVITGTYTPSVSEDSSINTLVLTITATDPDANENAQLTYSITAGNTGNAFKIDSTGRVLINTVLDRETTASYTLTIVVRDKGSPPLSDQIDAIITITDVNDNTPIFSLAAYTFNINENSNTGTAVGTVTATDADAGVNAALTYSFDSFTTGTSSHFAISGSTGAITVASSALDRETMPTYVATVKVTDAGTPLSRTAYAQVTIYIDDLNDNAPVFGSSTYSASVDENSATTTSIVKVLATDADKNANAAITYSINSVLLDGTNANTYLKVDSATGVISPKTTIDYETFKLFTFVVTATDGGSPALSGTATVTITVVDVNDNNPIFSPVFYNAEIAYSGQCQSVITTVTATDADSGNNGLVSYSLQAAAYNYLFSVDSSTGKVSLSSVADTYTRYALDIQASDAGTTIRTSATPAKVRVDTYIPNNQVVTFRLKISRTSFLSQSATFLANLQTVVRNKYSTALVRLWCIQEYDGVAQLPAVGKRRLLGEQPVDVNLYVVKDDSSNSLGNINTEKEYLTQDEFLALVAANAEGDPGTSIQGTAWDYYKIVSVNPYYEESEGWFDTVYGKVITAIACLLGLILVGLLIYLIVRCCCGRGSGRKKKKRILSSRVVDVEPIKQPPPKKMVEVGWEPWKISDSTGGQPYRKAFPPMLITDPLSPPLTSQSSRSNTLNTPKSPRSLLITTNDEPSPPYSINNRAFEGRAMDPVTGKLYEYNTKTNERRWIE</sequence>
<keyword evidence="5 16" id="KW-0812">Transmembrane</keyword>
<feature type="domain" description="Cadherin" evidence="17">
    <location>
        <begin position="1524"/>
        <end position="1628"/>
    </location>
</feature>
<reference evidence="18 19" key="1">
    <citation type="submission" date="2024-04" db="EMBL/GenBank/DDBJ databases">
        <authorList>
            <consortium name="Genoscope - CEA"/>
            <person name="William W."/>
        </authorList>
    </citation>
    <scope>NUCLEOTIDE SEQUENCE [LARGE SCALE GENOMIC DNA]</scope>
</reference>
<feature type="domain" description="Cadherin" evidence="17">
    <location>
        <begin position="1214"/>
        <end position="1319"/>
    </location>
</feature>
<dbReference type="PROSITE" id="PS00232">
    <property type="entry name" value="CADHERIN_1"/>
    <property type="match status" value="13"/>
</dbReference>
<evidence type="ECO:0000256" key="15">
    <source>
        <dbReference type="SAM" id="MobiDB-lite"/>
    </source>
</evidence>
<feature type="region of interest" description="Disordered" evidence="15">
    <location>
        <begin position="3549"/>
        <end position="3583"/>
    </location>
</feature>
<comment type="subcellular location">
    <subcellularLocation>
        <location evidence="1">Cell membrane</location>
        <location evidence="1">Sarcolemma</location>
    </subcellularLocation>
    <subcellularLocation>
        <location evidence="2">Cell membrane</location>
        <topology evidence="2">Single-pass type I membrane protein</topology>
    </subcellularLocation>
</comment>
<feature type="domain" description="Cadherin" evidence="17">
    <location>
        <begin position="394"/>
        <end position="499"/>
    </location>
</feature>
<feature type="domain" description="Cadherin" evidence="17">
    <location>
        <begin position="2792"/>
        <end position="2895"/>
    </location>
</feature>
<comment type="caution">
    <text evidence="18">The sequence shown here is derived from an EMBL/GenBank/DDBJ whole genome shotgun (WGS) entry which is preliminary data.</text>
</comment>
<dbReference type="FunFam" id="2.60.40.60:FF:000104">
    <property type="entry name" value="cadherin-23 isoform X1"/>
    <property type="match status" value="1"/>
</dbReference>
<feature type="domain" description="Cadherin" evidence="17">
    <location>
        <begin position="3108"/>
        <end position="3217"/>
    </location>
</feature>
<keyword evidence="6" id="KW-0732">Signal</keyword>
<dbReference type="PANTHER" id="PTHR24025">
    <property type="entry name" value="DESMOGLEIN FAMILY MEMBER"/>
    <property type="match status" value="1"/>
</dbReference>
<feature type="domain" description="Cadherin" evidence="17">
    <location>
        <begin position="68"/>
        <end position="172"/>
    </location>
</feature>
<feature type="domain" description="Cadherin" evidence="17">
    <location>
        <begin position="1833"/>
        <end position="1941"/>
    </location>
</feature>
<dbReference type="EMBL" id="CAXITT010000383">
    <property type="protein sequence ID" value="CAL1540461.1"/>
    <property type="molecule type" value="Genomic_DNA"/>
</dbReference>
<dbReference type="GO" id="GO:0048731">
    <property type="term" value="P:system development"/>
    <property type="evidence" value="ECO:0007669"/>
    <property type="project" value="UniProtKB-ARBA"/>
</dbReference>
<dbReference type="InterPro" id="IPR015919">
    <property type="entry name" value="Cadherin-like_sf"/>
</dbReference>
<evidence type="ECO:0000256" key="10">
    <source>
        <dbReference type="ARBA" id="ARBA00022989"/>
    </source>
</evidence>
<feature type="domain" description="Cadherin" evidence="17">
    <location>
        <begin position="2260"/>
        <end position="2362"/>
    </location>
</feature>
<evidence type="ECO:0000256" key="4">
    <source>
        <dbReference type="ARBA" id="ARBA00022536"/>
    </source>
</evidence>
<keyword evidence="19" id="KW-1185">Reference proteome</keyword>
<dbReference type="SMART" id="SM00736">
    <property type="entry name" value="CADG"/>
    <property type="match status" value="2"/>
</dbReference>
<evidence type="ECO:0000256" key="11">
    <source>
        <dbReference type="ARBA" id="ARBA00023136"/>
    </source>
</evidence>
<dbReference type="FunFam" id="2.60.40.60:FF:000039">
    <property type="entry name" value="FAT atypical cadherin 3"/>
    <property type="match status" value="1"/>
</dbReference>
<evidence type="ECO:0000256" key="8">
    <source>
        <dbReference type="ARBA" id="ARBA00022837"/>
    </source>
</evidence>
<dbReference type="PROSITE" id="PS50268">
    <property type="entry name" value="CADHERIN_2"/>
    <property type="match status" value="31"/>
</dbReference>
<dbReference type="Proteomes" id="UP001497497">
    <property type="component" value="Unassembled WGS sequence"/>
</dbReference>
<feature type="domain" description="Cadherin" evidence="17">
    <location>
        <begin position="1438"/>
        <end position="1524"/>
    </location>
</feature>
<feature type="domain" description="Cadherin" evidence="17">
    <location>
        <begin position="1732"/>
        <end position="1832"/>
    </location>
</feature>
<evidence type="ECO:0000256" key="13">
    <source>
        <dbReference type="ARBA" id="ARBA00023180"/>
    </source>
</evidence>
<evidence type="ECO:0000256" key="12">
    <source>
        <dbReference type="ARBA" id="ARBA00023157"/>
    </source>
</evidence>
<feature type="domain" description="Cadherin" evidence="17">
    <location>
        <begin position="3218"/>
        <end position="3322"/>
    </location>
</feature>
<feature type="domain" description="Cadherin" evidence="17">
    <location>
        <begin position="2056"/>
        <end position="2156"/>
    </location>
</feature>
<feature type="domain" description="Cadherin" evidence="17">
    <location>
        <begin position="2687"/>
        <end position="2791"/>
    </location>
</feature>
<dbReference type="GO" id="GO:0048729">
    <property type="term" value="P:tissue morphogenesis"/>
    <property type="evidence" value="ECO:0007669"/>
    <property type="project" value="UniProtKB-ARBA"/>
</dbReference>
<feature type="domain" description="Cadherin" evidence="17">
    <location>
        <begin position="909"/>
        <end position="1014"/>
    </location>
</feature>
<feature type="domain" description="Cadherin" evidence="17">
    <location>
        <begin position="2373"/>
        <end position="2473"/>
    </location>
</feature>
<dbReference type="Gene3D" id="2.60.40.60">
    <property type="entry name" value="Cadherins"/>
    <property type="match status" value="31"/>
</dbReference>
<evidence type="ECO:0000256" key="14">
    <source>
        <dbReference type="PROSITE-ProRule" id="PRU00043"/>
    </source>
</evidence>
<evidence type="ECO:0000256" key="1">
    <source>
        <dbReference type="ARBA" id="ARBA00004135"/>
    </source>
</evidence>
<feature type="domain" description="Cadherin" evidence="17">
    <location>
        <begin position="2895"/>
        <end position="2998"/>
    </location>
</feature>
<keyword evidence="3" id="KW-1003">Cell membrane</keyword>
<evidence type="ECO:0000256" key="2">
    <source>
        <dbReference type="ARBA" id="ARBA00004251"/>
    </source>
</evidence>
<feature type="compositionally biased region" description="Polar residues" evidence="15">
    <location>
        <begin position="3551"/>
        <end position="3583"/>
    </location>
</feature>
<evidence type="ECO:0000313" key="18">
    <source>
        <dbReference type="EMBL" id="CAL1540461.1"/>
    </source>
</evidence>
<feature type="domain" description="Cadherin" evidence="17">
    <location>
        <begin position="813"/>
        <end position="909"/>
    </location>
</feature>
<dbReference type="FunFam" id="2.60.40.60:FF:000020">
    <property type="entry name" value="Dachsous cadherin-related 1b"/>
    <property type="match status" value="4"/>
</dbReference>
<dbReference type="InterPro" id="IPR020894">
    <property type="entry name" value="Cadherin_CS"/>
</dbReference>
<feature type="domain" description="Cadherin" evidence="17">
    <location>
        <begin position="2999"/>
        <end position="3107"/>
    </location>
</feature>
<protein>
    <recommendedName>
        <fullName evidence="17">Cadherin domain-containing protein</fullName>
    </recommendedName>
</protein>
<dbReference type="Pfam" id="PF00028">
    <property type="entry name" value="Cadherin"/>
    <property type="match status" value="25"/>
</dbReference>
<keyword evidence="13" id="KW-0325">Glycoprotein</keyword>
<feature type="domain" description="Cadherin" evidence="17">
    <location>
        <begin position="1015"/>
        <end position="1111"/>
    </location>
</feature>